<sequence length="248" mass="28122">VLFAHQGLCFADRQLNNEETRQVLQSLTSQPRERWIPAGTIEARHDVFNAATGYITSSMATVKYDGDRFYWSIDIDSHSKETTPNKRFERFRDKIDIKGNAKRIFVWNGEQYVMYFKSGKNAMVEESGATPIAVNGPLTAGIIPWGYGIYTYNNLLTKELSATEVENNGSKQIHLTVTGSNVPNMFFVLDPMKDHSVLSYTINFDGKSRINKTYNGYEIVSGLWIPKTIMIEKYDLTGQSPEVVSYDS</sequence>
<proteinExistence type="predicted"/>
<evidence type="ECO:0000313" key="1">
    <source>
        <dbReference type="EMBL" id="GAG37473.1"/>
    </source>
</evidence>
<reference evidence="1" key="1">
    <citation type="journal article" date="2014" name="Front. Microbiol.">
        <title>High frequency of phylogenetically diverse reductive dehalogenase-homologous genes in deep subseafloor sedimentary metagenomes.</title>
        <authorList>
            <person name="Kawai M."/>
            <person name="Futagami T."/>
            <person name="Toyoda A."/>
            <person name="Takaki Y."/>
            <person name="Nishi S."/>
            <person name="Hori S."/>
            <person name="Arai W."/>
            <person name="Tsubouchi T."/>
            <person name="Morono Y."/>
            <person name="Uchiyama I."/>
            <person name="Ito T."/>
            <person name="Fujiyama A."/>
            <person name="Inagaki F."/>
            <person name="Takami H."/>
        </authorList>
    </citation>
    <scope>NUCLEOTIDE SEQUENCE</scope>
    <source>
        <strain evidence="1">Expedition CK06-06</strain>
    </source>
</reference>
<organism evidence="1">
    <name type="scientific">marine sediment metagenome</name>
    <dbReference type="NCBI Taxonomy" id="412755"/>
    <lineage>
        <taxon>unclassified sequences</taxon>
        <taxon>metagenomes</taxon>
        <taxon>ecological metagenomes</taxon>
    </lineage>
</organism>
<comment type="caution">
    <text evidence="1">The sequence shown here is derived from an EMBL/GenBank/DDBJ whole genome shotgun (WGS) entry which is preliminary data.</text>
</comment>
<gene>
    <name evidence="1" type="ORF">S01H1_67295</name>
</gene>
<protein>
    <submittedName>
        <fullName evidence="1">Uncharacterized protein</fullName>
    </submittedName>
</protein>
<feature type="non-terminal residue" evidence="1">
    <location>
        <position position="248"/>
    </location>
</feature>
<accession>X0XLG2</accession>
<feature type="non-terminal residue" evidence="1">
    <location>
        <position position="1"/>
    </location>
</feature>
<dbReference type="AlphaFoldDB" id="X0XLG2"/>
<name>X0XLG2_9ZZZZ</name>
<dbReference type="EMBL" id="BARS01044559">
    <property type="protein sequence ID" value="GAG37473.1"/>
    <property type="molecule type" value="Genomic_DNA"/>
</dbReference>